<dbReference type="EMBL" id="M15953">
    <property type="protein sequence ID" value="AAA66863.1"/>
    <property type="molecule type" value="Genomic_DNA"/>
</dbReference>
<dbReference type="KEGG" id="vg:1724515"/>
<name>Q84264_PAPVE</name>
<organismHost>
    <name type="scientific">Cervus elaphus</name>
    <name type="common">Red deer</name>
    <dbReference type="NCBI Taxonomy" id="9860"/>
</organismHost>
<keyword evidence="1" id="KW-0812">Transmembrane</keyword>
<evidence type="ECO:0000313" key="2">
    <source>
        <dbReference type="EMBL" id="AAA66863.1"/>
    </source>
</evidence>
<reference evidence="2" key="2">
    <citation type="submission" date="1988-10" db="EMBL/GenBank/DDBJ databases">
        <title>The genome of the Elk papilloma virus.</title>
        <authorList>
            <person name="Eriksson A."/>
        </authorList>
    </citation>
    <scope>NUCLEOTIDE SEQUENCE</scope>
</reference>
<accession>Q84264</accession>
<dbReference type="GeneID" id="1724515"/>
<protein>
    <submittedName>
        <fullName evidence="2">Uncharacterized protein</fullName>
    </submittedName>
</protein>
<dbReference type="RefSeq" id="NP_041315.1">
    <property type="nucleotide sequence ID" value="NC_001524.1"/>
</dbReference>
<dbReference type="Proteomes" id="UP000009060">
    <property type="component" value="Segment"/>
</dbReference>
<keyword evidence="1" id="KW-0472">Membrane</keyword>
<evidence type="ECO:0000256" key="1">
    <source>
        <dbReference type="SAM" id="Phobius"/>
    </source>
</evidence>
<proteinExistence type="predicted"/>
<keyword evidence="1" id="KW-1133">Transmembrane helix</keyword>
<organismHost>
    <name type="scientific">Rangifer tarandus</name>
    <name type="common">Reindeer</name>
    <name type="synonym">Cervus tarandus</name>
    <dbReference type="NCBI Taxonomy" id="9870"/>
</organismHost>
<organism>
    <name type="scientific">European elk papillomavirus</name>
    <name type="common">EEPV</name>
    <dbReference type="NCBI Taxonomy" id="2885846"/>
    <lineage>
        <taxon>Viruses</taxon>
        <taxon>Monodnaviria</taxon>
        <taxon>Shotokuvirae</taxon>
        <taxon>Cossaviricota</taxon>
        <taxon>Papovaviricetes</taxon>
        <taxon>Zurhausenvirales</taxon>
        <taxon>Papillomaviridae</taxon>
        <taxon>Firstpapillomavirinae</taxon>
        <taxon>Deltapapillomavirus</taxon>
        <taxon>Deltapapillomavirus 1</taxon>
    </lineage>
</organism>
<feature type="transmembrane region" description="Helical" evidence="1">
    <location>
        <begin position="43"/>
        <end position="63"/>
    </location>
</feature>
<reference evidence="2" key="1">
    <citation type="journal article" date="1986" name="Gene">
        <title>Organization and expression of the transforming region from the European elk papillomavirus (EEPV).</title>
        <authorList>
            <person name="Ahola H."/>
            <person name="Bergman P."/>
            <person name="Strom A.C."/>
            <person name="Moreno-Lopez J."/>
            <person name="Pettersson U."/>
        </authorList>
    </citation>
    <scope>NUCLEOTIDE SEQUENCE [LARGE SCALE GENOMIC DNA]</scope>
</reference>
<sequence>MVSRRSLSKRTGKQVRTRKMLGATLTVVATVRGARFSKKCSNGLLLALLLLAVLKLLTPLCLYRERF</sequence>
<evidence type="ECO:0000313" key="3">
    <source>
        <dbReference type="Proteomes" id="UP000009060"/>
    </source>
</evidence>
<keyword evidence="3" id="KW-1185">Reference proteome</keyword>